<proteinExistence type="predicted"/>
<feature type="region of interest" description="Disordered" evidence="2">
    <location>
        <begin position="91"/>
        <end position="128"/>
    </location>
</feature>
<evidence type="ECO:0000313" key="3">
    <source>
        <dbReference type="EMBL" id="KZV98888.1"/>
    </source>
</evidence>
<feature type="compositionally biased region" description="Basic and acidic residues" evidence="2">
    <location>
        <begin position="91"/>
        <end position="103"/>
    </location>
</feature>
<sequence>MEGRRSSSSASQNEYNPFRRYQQTQQEAVAPSSSPTESHSEWKVAVAAYKRADDAQAALPTLKQRLKDAQARLDQDEATLHALRDKNKSTYDELHSTSKESGKKSIIPIPWKSSSKKKNSVDDHPQLPRQDTFNASFLAEANALHVVDASRELRDELQAQLAGRVAASASLSAAFEAVRDAAVLLFPPSVVAASLQLAGAAQLVSVEDDAVEQAHRLATDMAKARQDAQMSHLHLCEVLNTTDAAHESERRASGSFGPMAQVDVHNKYQKALKLAVVCLFRL</sequence>
<name>A0A165M836_EXIGL</name>
<accession>A0A165M836</accession>
<dbReference type="EMBL" id="KV425914">
    <property type="protein sequence ID" value="KZV98888.1"/>
    <property type="molecule type" value="Genomic_DNA"/>
</dbReference>
<dbReference type="InParanoid" id="A0A165M836"/>
<evidence type="ECO:0000256" key="1">
    <source>
        <dbReference type="SAM" id="Coils"/>
    </source>
</evidence>
<dbReference type="AlphaFoldDB" id="A0A165M836"/>
<feature type="compositionally biased region" description="Polar residues" evidence="2">
    <location>
        <begin position="1"/>
        <end position="37"/>
    </location>
</feature>
<feature type="coiled-coil region" evidence="1">
    <location>
        <begin position="52"/>
        <end position="86"/>
    </location>
</feature>
<feature type="region of interest" description="Disordered" evidence="2">
    <location>
        <begin position="1"/>
        <end position="41"/>
    </location>
</feature>
<organism evidence="3 4">
    <name type="scientific">Exidia glandulosa HHB12029</name>
    <dbReference type="NCBI Taxonomy" id="1314781"/>
    <lineage>
        <taxon>Eukaryota</taxon>
        <taxon>Fungi</taxon>
        <taxon>Dikarya</taxon>
        <taxon>Basidiomycota</taxon>
        <taxon>Agaricomycotina</taxon>
        <taxon>Agaricomycetes</taxon>
        <taxon>Auriculariales</taxon>
        <taxon>Exidiaceae</taxon>
        <taxon>Exidia</taxon>
    </lineage>
</organism>
<reference evidence="3 4" key="1">
    <citation type="journal article" date="2016" name="Mol. Biol. Evol.">
        <title>Comparative Genomics of Early-Diverging Mushroom-Forming Fungi Provides Insights into the Origins of Lignocellulose Decay Capabilities.</title>
        <authorList>
            <person name="Nagy L.G."/>
            <person name="Riley R."/>
            <person name="Tritt A."/>
            <person name="Adam C."/>
            <person name="Daum C."/>
            <person name="Floudas D."/>
            <person name="Sun H."/>
            <person name="Yadav J.S."/>
            <person name="Pangilinan J."/>
            <person name="Larsson K.H."/>
            <person name="Matsuura K."/>
            <person name="Barry K."/>
            <person name="Labutti K."/>
            <person name="Kuo R."/>
            <person name="Ohm R.A."/>
            <person name="Bhattacharya S.S."/>
            <person name="Shirouzu T."/>
            <person name="Yoshinaga Y."/>
            <person name="Martin F.M."/>
            <person name="Grigoriev I.V."/>
            <person name="Hibbett D.S."/>
        </authorList>
    </citation>
    <scope>NUCLEOTIDE SEQUENCE [LARGE SCALE GENOMIC DNA]</scope>
    <source>
        <strain evidence="3 4">HHB12029</strain>
    </source>
</reference>
<dbReference type="Proteomes" id="UP000077266">
    <property type="component" value="Unassembled WGS sequence"/>
</dbReference>
<feature type="compositionally biased region" description="Low complexity" evidence="2">
    <location>
        <begin position="104"/>
        <end position="113"/>
    </location>
</feature>
<protein>
    <submittedName>
        <fullName evidence="3">Uncharacterized protein</fullName>
    </submittedName>
</protein>
<evidence type="ECO:0000256" key="2">
    <source>
        <dbReference type="SAM" id="MobiDB-lite"/>
    </source>
</evidence>
<evidence type="ECO:0000313" key="4">
    <source>
        <dbReference type="Proteomes" id="UP000077266"/>
    </source>
</evidence>
<gene>
    <name evidence="3" type="ORF">EXIGLDRAFT_275133</name>
</gene>
<keyword evidence="1" id="KW-0175">Coiled coil</keyword>
<keyword evidence="4" id="KW-1185">Reference proteome</keyword>